<sequence length="332" mass="36075">MSTRVAVVGLGGIGQMQSDVFASEADSELVAAVDRNEAKRDAVASRLGCRTYASVDDMLANEQVDLVSVCTAGFEQGGAHLEPTMKALAAGAHVLVEKPVSNDIAEARTMVDEAKRQGLVLATNLNHRFVHPARRLKEWIDAGEIGEPLLVAFNLWVANPVDETPYFQLRELHSHSFDILRHFAGEIVELQAFVTKPTSRSSTWSSCSINLRFASGAVGSLHGSYDMTTSHPFERFEIAGSKGRAVLDNVYERLTLMRHDSEDTTVVQNPILGGIDGFYHSLRFRIRQLLDEIRTGAPISASGDDGLRALELIESAIASIQTGEVVACAPQT</sequence>
<dbReference type="InterPro" id="IPR036291">
    <property type="entry name" value="NAD(P)-bd_dom_sf"/>
</dbReference>
<evidence type="ECO:0000313" key="4">
    <source>
        <dbReference type="Proteomes" id="UP000181980"/>
    </source>
</evidence>
<keyword evidence="4" id="KW-1185">Reference proteome</keyword>
<name>A0A1H5MXN3_9ACTN</name>
<feature type="domain" description="GFO/IDH/MocA-like oxidoreductase" evidence="2">
    <location>
        <begin position="134"/>
        <end position="245"/>
    </location>
</feature>
<proteinExistence type="predicted"/>
<evidence type="ECO:0000313" key="3">
    <source>
        <dbReference type="EMBL" id="SEE94114.1"/>
    </source>
</evidence>
<dbReference type="SUPFAM" id="SSF51735">
    <property type="entry name" value="NAD(P)-binding Rossmann-fold domains"/>
    <property type="match status" value="1"/>
</dbReference>
<feature type="domain" description="Gfo/Idh/MocA-like oxidoreductase N-terminal" evidence="1">
    <location>
        <begin position="4"/>
        <end position="123"/>
    </location>
</feature>
<dbReference type="SUPFAM" id="SSF55347">
    <property type="entry name" value="Glyceraldehyde-3-phosphate dehydrogenase-like, C-terminal domain"/>
    <property type="match status" value="1"/>
</dbReference>
<organism evidence="3 4">
    <name type="scientific">Jiangella alba</name>
    <dbReference type="NCBI Taxonomy" id="561176"/>
    <lineage>
        <taxon>Bacteria</taxon>
        <taxon>Bacillati</taxon>
        <taxon>Actinomycetota</taxon>
        <taxon>Actinomycetes</taxon>
        <taxon>Jiangellales</taxon>
        <taxon>Jiangellaceae</taxon>
        <taxon>Jiangella</taxon>
    </lineage>
</organism>
<dbReference type="RefSeq" id="WP_069114841.1">
    <property type="nucleotide sequence ID" value="NZ_KV757196.1"/>
</dbReference>
<dbReference type="Pfam" id="PF22725">
    <property type="entry name" value="GFO_IDH_MocA_C3"/>
    <property type="match status" value="1"/>
</dbReference>
<dbReference type="PANTHER" id="PTHR43377:SF1">
    <property type="entry name" value="BILIVERDIN REDUCTASE A"/>
    <property type="match status" value="1"/>
</dbReference>
<reference evidence="4" key="1">
    <citation type="submission" date="2016-10" db="EMBL/GenBank/DDBJ databases">
        <authorList>
            <person name="Varghese N."/>
            <person name="Submissions S."/>
        </authorList>
    </citation>
    <scope>NUCLEOTIDE SEQUENCE [LARGE SCALE GENOMIC DNA]</scope>
    <source>
        <strain evidence="4">DSM 45237</strain>
    </source>
</reference>
<dbReference type="InterPro" id="IPR000683">
    <property type="entry name" value="Gfo/Idh/MocA-like_OxRdtase_N"/>
</dbReference>
<dbReference type="EMBL" id="FNUC01000003">
    <property type="protein sequence ID" value="SEE94114.1"/>
    <property type="molecule type" value="Genomic_DNA"/>
</dbReference>
<dbReference type="STRING" id="561176.SAMN04488561_3524"/>
<evidence type="ECO:0000259" key="2">
    <source>
        <dbReference type="Pfam" id="PF22725"/>
    </source>
</evidence>
<dbReference type="InterPro" id="IPR055170">
    <property type="entry name" value="GFO_IDH_MocA-like_dom"/>
</dbReference>
<dbReference type="OrthoDB" id="256869at2"/>
<gene>
    <name evidence="3" type="ORF">SAMN04488561_3524</name>
</gene>
<dbReference type="AlphaFoldDB" id="A0A1H5MXN3"/>
<accession>A0A1H5MXN3</accession>
<evidence type="ECO:0000259" key="1">
    <source>
        <dbReference type="Pfam" id="PF01408"/>
    </source>
</evidence>
<dbReference type="Gene3D" id="3.40.50.720">
    <property type="entry name" value="NAD(P)-binding Rossmann-like Domain"/>
    <property type="match status" value="1"/>
</dbReference>
<dbReference type="InterPro" id="IPR051450">
    <property type="entry name" value="Gfo/Idh/MocA_Oxidoreductases"/>
</dbReference>
<protein>
    <submittedName>
        <fullName evidence="3">Predicted dehydrogenase</fullName>
    </submittedName>
</protein>
<dbReference type="Gene3D" id="3.30.360.10">
    <property type="entry name" value="Dihydrodipicolinate Reductase, domain 2"/>
    <property type="match status" value="1"/>
</dbReference>
<dbReference type="GO" id="GO:0000166">
    <property type="term" value="F:nucleotide binding"/>
    <property type="evidence" value="ECO:0007669"/>
    <property type="project" value="InterPro"/>
</dbReference>
<dbReference type="Pfam" id="PF01408">
    <property type="entry name" value="GFO_IDH_MocA"/>
    <property type="match status" value="1"/>
</dbReference>
<dbReference type="Proteomes" id="UP000181980">
    <property type="component" value="Unassembled WGS sequence"/>
</dbReference>
<dbReference type="PANTHER" id="PTHR43377">
    <property type="entry name" value="BILIVERDIN REDUCTASE A"/>
    <property type="match status" value="1"/>
</dbReference>